<keyword evidence="3" id="KW-1185">Reference proteome</keyword>
<proteinExistence type="predicted"/>
<evidence type="ECO:0000313" key="2">
    <source>
        <dbReference type="EMBL" id="OMO71814.1"/>
    </source>
</evidence>
<name>A0A1R3HNE9_9ROSI</name>
<feature type="region of interest" description="Disordered" evidence="1">
    <location>
        <begin position="56"/>
        <end position="79"/>
    </location>
</feature>
<protein>
    <submittedName>
        <fullName evidence="2">Pyrrolo-quinoline quinone</fullName>
    </submittedName>
</protein>
<accession>A0A1R3HNE9</accession>
<dbReference type="AlphaFoldDB" id="A0A1R3HNE9"/>
<reference evidence="3" key="1">
    <citation type="submission" date="2013-09" db="EMBL/GenBank/DDBJ databases">
        <title>Corchorus olitorius genome sequencing.</title>
        <authorList>
            <person name="Alam M."/>
            <person name="Haque M.S."/>
            <person name="Islam M.S."/>
            <person name="Emdad E.M."/>
            <person name="Islam M.M."/>
            <person name="Ahmed B."/>
            <person name="Halim A."/>
            <person name="Hossen Q.M.M."/>
            <person name="Hossain M.Z."/>
            <person name="Ahmed R."/>
            <person name="Khan M.M."/>
            <person name="Islam R."/>
            <person name="Rashid M.M."/>
            <person name="Khan S.A."/>
            <person name="Rahman M.S."/>
            <person name="Alam M."/>
            <person name="Yahiya A.S."/>
            <person name="Khan M.S."/>
            <person name="Azam M.S."/>
            <person name="Haque T."/>
            <person name="Lashkar M.Z.H."/>
            <person name="Akhand A.I."/>
            <person name="Morshed G."/>
            <person name="Roy S."/>
            <person name="Uddin K.S."/>
            <person name="Rabeya T."/>
            <person name="Hossain A.S."/>
            <person name="Chowdhury A."/>
            <person name="Snigdha A.R."/>
            <person name="Mortoza M.S."/>
            <person name="Matin S.A."/>
            <person name="Hoque S.M.E."/>
            <person name="Islam M.K."/>
            <person name="Roy D.K."/>
            <person name="Haider R."/>
            <person name="Moosa M.M."/>
            <person name="Elias S.M."/>
            <person name="Hasan A.M."/>
            <person name="Jahan S."/>
            <person name="Shafiuddin M."/>
            <person name="Mahmood N."/>
            <person name="Shommy N.S."/>
        </authorList>
    </citation>
    <scope>NUCLEOTIDE SEQUENCE [LARGE SCALE GENOMIC DNA]</scope>
    <source>
        <strain evidence="3">cv. O-4</strain>
    </source>
</reference>
<gene>
    <name evidence="2" type="ORF">COLO4_28020</name>
</gene>
<evidence type="ECO:0000256" key="1">
    <source>
        <dbReference type="SAM" id="MobiDB-lite"/>
    </source>
</evidence>
<evidence type="ECO:0000313" key="3">
    <source>
        <dbReference type="Proteomes" id="UP000187203"/>
    </source>
</evidence>
<dbReference type="EMBL" id="AWUE01019731">
    <property type="protein sequence ID" value="OMO71814.1"/>
    <property type="molecule type" value="Genomic_DNA"/>
</dbReference>
<comment type="caution">
    <text evidence="2">The sequence shown here is derived from an EMBL/GenBank/DDBJ whole genome shotgun (WGS) entry which is preliminary data.</text>
</comment>
<feature type="compositionally biased region" description="Polar residues" evidence="1">
    <location>
        <begin position="56"/>
        <end position="68"/>
    </location>
</feature>
<sequence>MKKAKPNTILMVKKGKKKAKGKFKPNVNDNKAAGKSKQIVAALKPKGGHVEFQVETPNSISDEGTSAQCDPVEVDDSHE</sequence>
<organism evidence="2 3">
    <name type="scientific">Corchorus olitorius</name>
    <dbReference type="NCBI Taxonomy" id="93759"/>
    <lineage>
        <taxon>Eukaryota</taxon>
        <taxon>Viridiplantae</taxon>
        <taxon>Streptophyta</taxon>
        <taxon>Embryophyta</taxon>
        <taxon>Tracheophyta</taxon>
        <taxon>Spermatophyta</taxon>
        <taxon>Magnoliopsida</taxon>
        <taxon>eudicotyledons</taxon>
        <taxon>Gunneridae</taxon>
        <taxon>Pentapetalae</taxon>
        <taxon>rosids</taxon>
        <taxon>malvids</taxon>
        <taxon>Malvales</taxon>
        <taxon>Malvaceae</taxon>
        <taxon>Grewioideae</taxon>
        <taxon>Apeibeae</taxon>
        <taxon>Corchorus</taxon>
    </lineage>
</organism>
<dbReference type="Proteomes" id="UP000187203">
    <property type="component" value="Unassembled WGS sequence"/>
</dbReference>